<dbReference type="AlphaFoldDB" id="A0A0G0VEJ7"/>
<evidence type="ECO:0000313" key="2">
    <source>
        <dbReference type="Proteomes" id="UP000033930"/>
    </source>
</evidence>
<accession>A0A0G0VEJ7</accession>
<name>A0A0G0VEJ7_9BACT</name>
<reference evidence="1 2" key="1">
    <citation type="journal article" date="2015" name="Nature">
        <title>rRNA introns, odd ribosomes, and small enigmatic genomes across a large radiation of phyla.</title>
        <authorList>
            <person name="Brown C.T."/>
            <person name="Hug L.A."/>
            <person name="Thomas B.C."/>
            <person name="Sharon I."/>
            <person name="Castelle C.J."/>
            <person name="Singh A."/>
            <person name="Wilkins M.J."/>
            <person name="Williams K.H."/>
            <person name="Banfield J.F."/>
        </authorList>
    </citation>
    <scope>NUCLEOTIDE SEQUENCE [LARGE SCALE GENOMIC DNA]</scope>
</reference>
<organism evidence="1 2">
    <name type="scientific">Candidatus Uhrbacteria bacterium GW2011_GWC1_41_20</name>
    <dbReference type="NCBI Taxonomy" id="1618983"/>
    <lineage>
        <taxon>Bacteria</taxon>
        <taxon>Candidatus Uhriibacteriota</taxon>
    </lineage>
</organism>
<dbReference type="Proteomes" id="UP000033930">
    <property type="component" value="Unassembled WGS sequence"/>
</dbReference>
<proteinExistence type="predicted"/>
<comment type="caution">
    <text evidence="1">The sequence shown here is derived from an EMBL/GenBank/DDBJ whole genome shotgun (WGS) entry which is preliminary data.</text>
</comment>
<sequence length="70" mass="7914">MKKVEGSVRIQKCTKLEFRHRTRNEKPLSKITTPALRSAKLRSGTANPSLKRRGNQVSNLQYLIEAPPLA</sequence>
<evidence type="ECO:0000313" key="1">
    <source>
        <dbReference type="EMBL" id="KKR99278.1"/>
    </source>
</evidence>
<gene>
    <name evidence="1" type="ORF">UU50_C0008G0034</name>
</gene>
<dbReference type="EMBL" id="LCAW01000008">
    <property type="protein sequence ID" value="KKR99278.1"/>
    <property type="molecule type" value="Genomic_DNA"/>
</dbReference>
<protein>
    <submittedName>
        <fullName evidence="1">Uncharacterized protein</fullName>
    </submittedName>
</protein>